<dbReference type="OrthoDB" id="10449290at2759"/>
<dbReference type="EMBL" id="BMAO01022352">
    <property type="protein sequence ID" value="GFQ81378.1"/>
    <property type="molecule type" value="Genomic_DNA"/>
</dbReference>
<feature type="transmembrane region" description="Helical" evidence="1">
    <location>
        <begin position="7"/>
        <end position="32"/>
    </location>
</feature>
<sequence length="135" mass="15667">MDEEWSPFAFATVLNGMLGLFWFSYIVTFYSITNAVDYSNLLCFAIIFVWFKLLILFSASTTNELLAQTKNGFRCMTYRIPTAHQEIRRRLKEYLNRETRLTLWKIYVMDTPLVITSFGALLTYGMLLGTLGKTS</sequence>
<dbReference type="AlphaFoldDB" id="A0A8X6KT32"/>
<name>A0A8X6KT32_TRICU</name>
<accession>A0A8X6KT32</accession>
<protein>
    <submittedName>
        <fullName evidence="2">Uncharacterized protein</fullName>
    </submittedName>
</protein>
<reference evidence="2" key="1">
    <citation type="submission" date="2020-07" db="EMBL/GenBank/DDBJ databases">
        <title>Multicomponent nature underlies the extraordinary mechanical properties of spider dragline silk.</title>
        <authorList>
            <person name="Kono N."/>
            <person name="Nakamura H."/>
            <person name="Mori M."/>
            <person name="Yoshida Y."/>
            <person name="Ohtoshi R."/>
            <person name="Malay A.D."/>
            <person name="Moran D.A.P."/>
            <person name="Tomita M."/>
            <person name="Numata K."/>
            <person name="Arakawa K."/>
        </authorList>
    </citation>
    <scope>NUCLEOTIDE SEQUENCE</scope>
</reference>
<keyword evidence="1" id="KW-0812">Transmembrane</keyword>
<keyword evidence="1" id="KW-0472">Membrane</keyword>
<keyword evidence="1" id="KW-1133">Transmembrane helix</keyword>
<comment type="caution">
    <text evidence="2">The sequence shown here is derived from an EMBL/GenBank/DDBJ whole genome shotgun (WGS) entry which is preliminary data.</text>
</comment>
<keyword evidence="3" id="KW-1185">Reference proteome</keyword>
<feature type="transmembrane region" description="Helical" evidence="1">
    <location>
        <begin position="106"/>
        <end position="127"/>
    </location>
</feature>
<gene>
    <name evidence="2" type="primary">AVEN_51769_1</name>
    <name evidence="2" type="ORF">TNCT_118821</name>
</gene>
<evidence type="ECO:0000313" key="2">
    <source>
        <dbReference type="EMBL" id="GFQ81378.1"/>
    </source>
</evidence>
<evidence type="ECO:0000313" key="3">
    <source>
        <dbReference type="Proteomes" id="UP000887116"/>
    </source>
</evidence>
<evidence type="ECO:0000256" key="1">
    <source>
        <dbReference type="SAM" id="Phobius"/>
    </source>
</evidence>
<proteinExistence type="predicted"/>
<feature type="transmembrane region" description="Helical" evidence="1">
    <location>
        <begin position="38"/>
        <end position="57"/>
    </location>
</feature>
<dbReference type="Proteomes" id="UP000887116">
    <property type="component" value="Unassembled WGS sequence"/>
</dbReference>
<organism evidence="2 3">
    <name type="scientific">Trichonephila clavata</name>
    <name type="common">Joro spider</name>
    <name type="synonym">Nephila clavata</name>
    <dbReference type="NCBI Taxonomy" id="2740835"/>
    <lineage>
        <taxon>Eukaryota</taxon>
        <taxon>Metazoa</taxon>
        <taxon>Ecdysozoa</taxon>
        <taxon>Arthropoda</taxon>
        <taxon>Chelicerata</taxon>
        <taxon>Arachnida</taxon>
        <taxon>Araneae</taxon>
        <taxon>Araneomorphae</taxon>
        <taxon>Entelegynae</taxon>
        <taxon>Araneoidea</taxon>
        <taxon>Nephilidae</taxon>
        <taxon>Trichonephila</taxon>
    </lineage>
</organism>